<organism evidence="2 3">
    <name type="scientific">Muriicola jejuensis</name>
    <dbReference type="NCBI Taxonomy" id="504488"/>
    <lineage>
        <taxon>Bacteria</taxon>
        <taxon>Pseudomonadati</taxon>
        <taxon>Bacteroidota</taxon>
        <taxon>Flavobacteriia</taxon>
        <taxon>Flavobacteriales</taxon>
        <taxon>Flavobacteriaceae</taxon>
        <taxon>Muriicola</taxon>
    </lineage>
</organism>
<feature type="signal peptide" evidence="1">
    <location>
        <begin position="1"/>
        <end position="21"/>
    </location>
</feature>
<name>A0A6P0U9H0_9FLAO</name>
<evidence type="ECO:0008006" key="4">
    <source>
        <dbReference type="Google" id="ProtNLM"/>
    </source>
</evidence>
<evidence type="ECO:0000313" key="3">
    <source>
        <dbReference type="Proteomes" id="UP000468443"/>
    </source>
</evidence>
<gene>
    <name evidence="2" type="ORF">GWK09_01450</name>
</gene>
<dbReference type="RefSeq" id="WP_163691240.1">
    <property type="nucleotide sequence ID" value="NZ_FXTW01000001.1"/>
</dbReference>
<protein>
    <recommendedName>
        <fullName evidence="4">DUF3244 domain-containing protein</fullName>
    </recommendedName>
</protein>
<dbReference type="Proteomes" id="UP000468443">
    <property type="component" value="Unassembled WGS sequence"/>
</dbReference>
<dbReference type="EMBL" id="JAABOP010000001">
    <property type="protein sequence ID" value="NER09170.1"/>
    <property type="molecule type" value="Genomic_DNA"/>
</dbReference>
<evidence type="ECO:0000256" key="1">
    <source>
        <dbReference type="SAM" id="SignalP"/>
    </source>
</evidence>
<proteinExistence type="predicted"/>
<dbReference type="AlphaFoldDB" id="A0A6P0U9H0"/>
<sequence length="117" mass="13205">MKTIKKITAMALILVSATTFANTVSSLPSVNGKEKELKEGPYFRKSGDKLFLNFFNKEMGDVQIKVIDSENRVLYSETLKSTLVVEKAFNFGNAEKDSYKVVVRDANDSYAEYYVVK</sequence>
<accession>A0A6P0U9H0</accession>
<keyword evidence="1" id="KW-0732">Signal</keyword>
<evidence type="ECO:0000313" key="2">
    <source>
        <dbReference type="EMBL" id="NER09170.1"/>
    </source>
</evidence>
<reference evidence="2 3" key="1">
    <citation type="submission" date="2020-01" db="EMBL/GenBank/DDBJ databases">
        <title>Muriicola jejuensis KCTC 22299.</title>
        <authorList>
            <person name="Wang G."/>
        </authorList>
    </citation>
    <scope>NUCLEOTIDE SEQUENCE [LARGE SCALE GENOMIC DNA]</scope>
    <source>
        <strain evidence="2 3">KCTC 22299</strain>
    </source>
</reference>
<comment type="caution">
    <text evidence="2">The sequence shown here is derived from an EMBL/GenBank/DDBJ whole genome shotgun (WGS) entry which is preliminary data.</text>
</comment>
<keyword evidence="3" id="KW-1185">Reference proteome</keyword>
<feature type="chain" id="PRO_5026657235" description="DUF3244 domain-containing protein" evidence="1">
    <location>
        <begin position="22"/>
        <end position="117"/>
    </location>
</feature>